<dbReference type="Proteomes" id="UP001198034">
    <property type="component" value="Unassembled WGS sequence"/>
</dbReference>
<dbReference type="SUPFAM" id="SSF143100">
    <property type="entry name" value="TTHA1013/TTHA0281-like"/>
    <property type="match status" value="1"/>
</dbReference>
<sequence>MSDLLEHNGFFGTVEYSKDDQCLIGEVLFIEGKLVYAADSLPELKLCFENAVDEYLQMCSERGIDAQRPFKGMFNVRLDPALHKCASLKARQQSISLNQFVTRAIEQAVEEPKPHVHQHFHVGASHEQVYEMGLSRVFVHGDSRSSLSYGVKH</sequence>
<gene>
    <name evidence="1" type="ORF">LG219_00260</name>
</gene>
<name>A0ABS8BG92_9NEIS</name>
<evidence type="ECO:0000313" key="2">
    <source>
        <dbReference type="Proteomes" id="UP001198034"/>
    </source>
</evidence>
<dbReference type="EMBL" id="JAJAWG010000001">
    <property type="protein sequence ID" value="MCB5194720.1"/>
    <property type="molecule type" value="Genomic_DNA"/>
</dbReference>
<dbReference type="RefSeq" id="WP_226762551.1">
    <property type="nucleotide sequence ID" value="NZ_JAJAWG010000001.1"/>
</dbReference>
<dbReference type="InterPro" id="IPR008651">
    <property type="entry name" value="Uncharacterised_HicB"/>
</dbReference>
<organism evidence="1 2">
    <name type="scientific">Deefgea salmonis</name>
    <dbReference type="NCBI Taxonomy" id="2875502"/>
    <lineage>
        <taxon>Bacteria</taxon>
        <taxon>Pseudomonadati</taxon>
        <taxon>Pseudomonadota</taxon>
        <taxon>Betaproteobacteria</taxon>
        <taxon>Neisseriales</taxon>
        <taxon>Chitinibacteraceae</taxon>
        <taxon>Deefgea</taxon>
    </lineage>
</organism>
<reference evidence="1 2" key="1">
    <citation type="submission" date="2021-10" db="EMBL/GenBank/DDBJ databases">
        <authorList>
            <person name="Chen M."/>
        </authorList>
    </citation>
    <scope>NUCLEOTIDE SEQUENCE [LARGE SCALE GENOMIC DNA]</scope>
    <source>
        <strain evidence="1 2">H3-26</strain>
    </source>
</reference>
<keyword evidence="2" id="KW-1185">Reference proteome</keyword>
<protein>
    <submittedName>
        <fullName evidence="1">Type II toxin-antitoxin system HicB family antitoxin</fullName>
    </submittedName>
</protein>
<proteinExistence type="predicted"/>
<dbReference type="Pfam" id="PF05534">
    <property type="entry name" value="HicB"/>
    <property type="match status" value="1"/>
</dbReference>
<dbReference type="InterPro" id="IPR010985">
    <property type="entry name" value="Ribbon_hlx_hlx"/>
</dbReference>
<dbReference type="InterPro" id="IPR035069">
    <property type="entry name" value="TTHA1013/TTHA0281-like"/>
</dbReference>
<evidence type="ECO:0000313" key="1">
    <source>
        <dbReference type="EMBL" id="MCB5194720.1"/>
    </source>
</evidence>
<accession>A0ABS8BG92</accession>
<comment type="caution">
    <text evidence="1">The sequence shown here is derived from an EMBL/GenBank/DDBJ whole genome shotgun (WGS) entry which is preliminary data.</text>
</comment>
<dbReference type="SUPFAM" id="SSF47598">
    <property type="entry name" value="Ribbon-helix-helix"/>
    <property type="match status" value="1"/>
</dbReference>